<accession>Q8EUI1</accession>
<dbReference type="SMART" id="SM01400">
    <property type="entry name" value="Pribosyltran_N"/>
    <property type="match status" value="1"/>
</dbReference>
<dbReference type="GO" id="GO:0005737">
    <property type="term" value="C:cytoplasm"/>
    <property type="evidence" value="ECO:0007669"/>
    <property type="project" value="TreeGrafter"/>
</dbReference>
<dbReference type="NCBIfam" id="NF002320">
    <property type="entry name" value="PRK01259.1"/>
    <property type="match status" value="1"/>
</dbReference>
<dbReference type="GO" id="GO:0004749">
    <property type="term" value="F:ribose phosphate diphosphokinase activity"/>
    <property type="evidence" value="ECO:0007669"/>
    <property type="project" value="UniProtKB-EC"/>
</dbReference>
<reference evidence="11 12" key="1">
    <citation type="journal article" date="2002" name="Nucleic Acids Res.">
        <title>The complete genomic sequence of Mycoplasma penetrans, an intracellular bacterial pathogen in humans.</title>
        <authorList>
            <person name="Sasaki Y."/>
            <person name="Ishikawa J."/>
            <person name="Yamashita A."/>
            <person name="Oshima K."/>
            <person name="Kenri T."/>
            <person name="Furuya K."/>
            <person name="Yoshino C."/>
            <person name="Horino A."/>
            <person name="Shiba T."/>
            <person name="Sasaki T."/>
            <person name="Hattori M."/>
        </authorList>
    </citation>
    <scope>NUCLEOTIDE SEQUENCE [LARGE SCALE GENOMIC DNA]</scope>
    <source>
        <strain evidence="11 12">HF-2</strain>
    </source>
</reference>
<dbReference type="SUPFAM" id="SSF53271">
    <property type="entry name" value="PRTase-like"/>
    <property type="match status" value="2"/>
</dbReference>
<dbReference type="GO" id="GO:0016301">
    <property type="term" value="F:kinase activity"/>
    <property type="evidence" value="ECO:0007669"/>
    <property type="project" value="UniProtKB-KW"/>
</dbReference>
<keyword evidence="12" id="KW-1185">Reference proteome</keyword>
<dbReference type="NCBIfam" id="TIGR01251">
    <property type="entry name" value="ribP_PPkin"/>
    <property type="match status" value="1"/>
</dbReference>
<evidence type="ECO:0000256" key="1">
    <source>
        <dbReference type="ARBA" id="ARBA00013247"/>
    </source>
</evidence>
<dbReference type="InterPro" id="IPR029099">
    <property type="entry name" value="Pribosyltran_N"/>
</dbReference>
<evidence type="ECO:0000256" key="5">
    <source>
        <dbReference type="ARBA" id="ARBA00022741"/>
    </source>
</evidence>
<evidence type="ECO:0000256" key="8">
    <source>
        <dbReference type="ARBA" id="ARBA00022842"/>
    </source>
</evidence>
<evidence type="ECO:0000256" key="6">
    <source>
        <dbReference type="ARBA" id="ARBA00022777"/>
    </source>
</evidence>
<dbReference type="PANTHER" id="PTHR10210">
    <property type="entry name" value="RIBOSE-PHOSPHATE DIPHOSPHOKINASE FAMILY MEMBER"/>
    <property type="match status" value="1"/>
</dbReference>
<keyword evidence="2" id="KW-0808">Transferase</keyword>
<feature type="domain" description="Ribose-phosphate pyrophosphokinase N-terminal" evidence="10">
    <location>
        <begin position="9"/>
        <end position="124"/>
    </location>
</feature>
<dbReference type="GO" id="GO:0002189">
    <property type="term" value="C:ribose phosphate diphosphokinase complex"/>
    <property type="evidence" value="ECO:0007669"/>
    <property type="project" value="TreeGrafter"/>
</dbReference>
<dbReference type="RefSeq" id="WP_011077761.1">
    <property type="nucleotide sequence ID" value="NC_004432.1"/>
</dbReference>
<evidence type="ECO:0000259" key="10">
    <source>
        <dbReference type="Pfam" id="PF13793"/>
    </source>
</evidence>
<evidence type="ECO:0000256" key="4">
    <source>
        <dbReference type="ARBA" id="ARBA00022727"/>
    </source>
</evidence>
<keyword evidence="5" id="KW-0547">Nucleotide-binding</keyword>
<evidence type="ECO:0000313" key="11">
    <source>
        <dbReference type="EMBL" id="BAC44732.1"/>
    </source>
</evidence>
<dbReference type="Pfam" id="PF14572">
    <property type="entry name" value="Pribosyl_synth"/>
    <property type="match status" value="1"/>
</dbReference>
<dbReference type="GO" id="GO:0005524">
    <property type="term" value="F:ATP binding"/>
    <property type="evidence" value="ECO:0007669"/>
    <property type="project" value="UniProtKB-KW"/>
</dbReference>
<protein>
    <recommendedName>
        <fullName evidence="1">ribose-phosphate diphosphokinase</fullName>
        <ecNumber evidence="1">2.7.6.1</ecNumber>
    </recommendedName>
</protein>
<evidence type="ECO:0000256" key="3">
    <source>
        <dbReference type="ARBA" id="ARBA00022723"/>
    </source>
</evidence>
<dbReference type="InterPro" id="IPR000842">
    <property type="entry name" value="PRib_PP_synth_CS"/>
</dbReference>
<keyword evidence="8" id="KW-0460">Magnesium</keyword>
<keyword evidence="4" id="KW-0545">Nucleotide biosynthesis</keyword>
<sequence length="332" mass="36901">MIDNINNCIIFGLSNGYLYAKEVAEKTNIQLGTIKTSKFADGEILVKSNSTVRGMHVFLFQSTCNPVNDNLMELLIAIDSLKRASAKTITVIIPYFGYARQDRKAKGREPITCKLVANFLEGAGATKVILIDIHSEQTQGFFDIPVDTLTASCVLFNEFRKNNPSVIKNLTVVAPDYGAVKNVRKITETLNLNLAIMDKRRPQPNVVEISNVLGDVMGRDCLLLDDMIDTGGTILQNIELLKERGCKKIFVMATHGVFSNGALEKFKLALDKGLIDQLYVADTIEANTKIEHPNIKVVSLSNFYAEILDAQINHKSVSKIYEKYWNMVLCGC</sequence>
<organism evidence="11 12">
    <name type="scientific">Malacoplasma penetrans (strain HF-2)</name>
    <name type="common">Mycoplasma penetrans</name>
    <dbReference type="NCBI Taxonomy" id="272633"/>
    <lineage>
        <taxon>Bacteria</taxon>
        <taxon>Bacillati</taxon>
        <taxon>Mycoplasmatota</taxon>
        <taxon>Mycoplasmoidales</taxon>
        <taxon>Mycoplasmoidaceae</taxon>
        <taxon>Malacoplasma</taxon>
    </lineage>
</organism>
<dbReference type="eggNOG" id="COG0462">
    <property type="taxonomic scope" value="Bacteria"/>
</dbReference>
<comment type="catalytic activity">
    <reaction evidence="9">
        <text>D-ribose 5-phosphate + ATP = 5-phospho-alpha-D-ribose 1-diphosphate + AMP + H(+)</text>
        <dbReference type="Rhea" id="RHEA:15609"/>
        <dbReference type="ChEBI" id="CHEBI:15378"/>
        <dbReference type="ChEBI" id="CHEBI:30616"/>
        <dbReference type="ChEBI" id="CHEBI:58017"/>
        <dbReference type="ChEBI" id="CHEBI:78346"/>
        <dbReference type="ChEBI" id="CHEBI:456215"/>
        <dbReference type="EC" id="2.7.6.1"/>
    </reaction>
</comment>
<evidence type="ECO:0000256" key="9">
    <source>
        <dbReference type="ARBA" id="ARBA00049535"/>
    </source>
</evidence>
<dbReference type="FunFam" id="3.40.50.2020:FF:000007">
    <property type="entry name" value="Ribose-phosphate pyrophosphokinase"/>
    <property type="match status" value="1"/>
</dbReference>
<dbReference type="InterPro" id="IPR029057">
    <property type="entry name" value="PRTase-like"/>
</dbReference>
<evidence type="ECO:0000256" key="2">
    <source>
        <dbReference type="ARBA" id="ARBA00022679"/>
    </source>
</evidence>
<dbReference type="CDD" id="cd06223">
    <property type="entry name" value="PRTases_typeI"/>
    <property type="match status" value="1"/>
</dbReference>
<dbReference type="AlphaFoldDB" id="Q8EUI1"/>
<dbReference type="GO" id="GO:0000287">
    <property type="term" value="F:magnesium ion binding"/>
    <property type="evidence" value="ECO:0007669"/>
    <property type="project" value="InterPro"/>
</dbReference>
<dbReference type="EC" id="2.7.6.1" evidence="1"/>
<gene>
    <name evidence="11" type="ordered locus">MYPE9450</name>
</gene>
<dbReference type="EMBL" id="BA000026">
    <property type="protein sequence ID" value="BAC44732.1"/>
    <property type="molecule type" value="Genomic_DNA"/>
</dbReference>
<dbReference type="InterPro" id="IPR000836">
    <property type="entry name" value="PRTase_dom"/>
</dbReference>
<dbReference type="STRING" id="272633.gene:10732066"/>
<dbReference type="Gene3D" id="3.40.50.2020">
    <property type="match status" value="2"/>
</dbReference>
<evidence type="ECO:0000256" key="7">
    <source>
        <dbReference type="ARBA" id="ARBA00022840"/>
    </source>
</evidence>
<keyword evidence="6" id="KW-0418">Kinase</keyword>
<keyword evidence="7" id="KW-0067">ATP-binding</keyword>
<dbReference type="GO" id="GO:0006015">
    <property type="term" value="P:5-phosphoribose 1-diphosphate biosynthetic process"/>
    <property type="evidence" value="ECO:0007669"/>
    <property type="project" value="TreeGrafter"/>
</dbReference>
<dbReference type="GO" id="GO:0006164">
    <property type="term" value="P:purine nucleotide biosynthetic process"/>
    <property type="evidence" value="ECO:0007669"/>
    <property type="project" value="TreeGrafter"/>
</dbReference>
<dbReference type="Pfam" id="PF13793">
    <property type="entry name" value="Pribosyltran_N"/>
    <property type="match status" value="1"/>
</dbReference>
<dbReference type="FunCoup" id="Q8EUI1">
    <property type="interactions" value="255"/>
</dbReference>
<dbReference type="GO" id="GO:0009156">
    <property type="term" value="P:ribonucleoside monophosphate biosynthetic process"/>
    <property type="evidence" value="ECO:0007669"/>
    <property type="project" value="InterPro"/>
</dbReference>
<keyword evidence="3" id="KW-0479">Metal-binding</keyword>
<dbReference type="PROSITE" id="PS00114">
    <property type="entry name" value="PRPP_SYNTHASE"/>
    <property type="match status" value="1"/>
</dbReference>
<dbReference type="InParanoid" id="Q8EUI1"/>
<dbReference type="InterPro" id="IPR005946">
    <property type="entry name" value="Rib-P_diPkinase"/>
</dbReference>
<proteinExistence type="predicted"/>
<dbReference type="KEGG" id="mpe:MYPE9450"/>
<dbReference type="PANTHER" id="PTHR10210:SF41">
    <property type="entry name" value="RIBOSE-PHOSPHATE PYROPHOSPHOKINASE 1, CHLOROPLASTIC"/>
    <property type="match status" value="1"/>
</dbReference>
<dbReference type="HOGENOM" id="CLU_033546_2_0_14"/>
<dbReference type="Proteomes" id="UP000002522">
    <property type="component" value="Chromosome"/>
</dbReference>
<name>Q8EUI1_MALP2</name>
<evidence type="ECO:0000313" key="12">
    <source>
        <dbReference type="Proteomes" id="UP000002522"/>
    </source>
</evidence>